<gene>
    <name evidence="9" type="primary">andAb</name>
    <name evidence="9" type="ORF">SR858_26485</name>
</gene>
<dbReference type="Pfam" id="PF00355">
    <property type="entry name" value="Rieske"/>
    <property type="match status" value="1"/>
</dbReference>
<protein>
    <submittedName>
        <fullName evidence="9">Anthranilate 1,2-dioxygenase ferredoxin subunit AndAb</fullName>
    </submittedName>
</protein>
<dbReference type="InterPro" id="IPR008333">
    <property type="entry name" value="Cbr1-like_FAD-bd_dom"/>
</dbReference>
<dbReference type="PANTHER" id="PTHR47354">
    <property type="entry name" value="NADH OXIDOREDUCTASE HCR"/>
    <property type="match status" value="1"/>
</dbReference>
<comment type="cofactor">
    <cofactor evidence="6">
        <name>[2Fe-2S] cluster</name>
        <dbReference type="ChEBI" id="CHEBI:190135"/>
    </cofactor>
</comment>
<evidence type="ECO:0000259" key="7">
    <source>
        <dbReference type="PROSITE" id="PS51296"/>
    </source>
</evidence>
<dbReference type="PANTHER" id="PTHR47354:SF5">
    <property type="entry name" value="PROTEIN RFBI"/>
    <property type="match status" value="1"/>
</dbReference>
<dbReference type="PRINTS" id="PR00371">
    <property type="entry name" value="FPNCR"/>
</dbReference>
<dbReference type="EMBL" id="CP140152">
    <property type="protein sequence ID" value="WQH04543.1"/>
    <property type="molecule type" value="Genomic_DNA"/>
</dbReference>
<keyword evidence="3" id="KW-0479">Metal-binding</keyword>
<evidence type="ECO:0000259" key="8">
    <source>
        <dbReference type="PROSITE" id="PS51384"/>
    </source>
</evidence>
<sequence>MTTWIDLGAADEFCEDTPVAKQAGGQPLAVFRLGDDVYALRDKCSHGNARLSDGYVEDGCVECPLHQGLIDIRSGAARSAPITTAVRSFPVRVVAGRVEVDVAEPAGADAGAACSSATEFAGAGASTGAAAAAVGAPAAAGGCGGAYSGAAPAASPAAPAALLPESRTFSVRIASIEKAGADVAILRLHQDSGAPLDYLPGQYLDVLLDGGVRRSYSMASMGGGDTLELHIRHLPGGHFTDHVFGALQAGERLALEGPAGDFYLRSGEAPVILLASGTGFAPVKAIMQQAIAQGNSRKVKLYWGGRKAADLYQHTLCLQWAAELSWFEYIPVISEPAESDWQGRTGFVHQAVLDDHADLALHQVYACGAPPMVAAARTSFSLERSLPATQFFADAFLSLADLPAKR</sequence>
<proteinExistence type="predicted"/>
<evidence type="ECO:0000256" key="5">
    <source>
        <dbReference type="ARBA" id="ARBA00023014"/>
    </source>
</evidence>
<dbReference type="Pfam" id="PF00175">
    <property type="entry name" value="NAD_binding_1"/>
    <property type="match status" value="1"/>
</dbReference>
<dbReference type="CDD" id="cd06189">
    <property type="entry name" value="flavin_oxioreductase"/>
    <property type="match status" value="1"/>
</dbReference>
<dbReference type="Pfam" id="PF00970">
    <property type="entry name" value="FAD_binding_6"/>
    <property type="match status" value="1"/>
</dbReference>
<dbReference type="Gene3D" id="2.40.30.10">
    <property type="entry name" value="Translation factors"/>
    <property type="match status" value="1"/>
</dbReference>
<dbReference type="SUPFAM" id="SSF52343">
    <property type="entry name" value="Ferredoxin reductase-like, C-terminal NADP-linked domain"/>
    <property type="match status" value="1"/>
</dbReference>
<keyword evidence="2" id="KW-0001">2Fe-2S</keyword>
<evidence type="ECO:0000256" key="4">
    <source>
        <dbReference type="ARBA" id="ARBA00023004"/>
    </source>
</evidence>
<dbReference type="SUPFAM" id="SSF63380">
    <property type="entry name" value="Riboflavin synthase domain-like"/>
    <property type="match status" value="1"/>
</dbReference>
<dbReference type="InterPro" id="IPR017941">
    <property type="entry name" value="Rieske_2Fe-2S"/>
</dbReference>
<evidence type="ECO:0000256" key="6">
    <source>
        <dbReference type="ARBA" id="ARBA00034078"/>
    </source>
</evidence>
<keyword evidence="10" id="KW-1185">Reference proteome</keyword>
<reference evidence="9 10" key="1">
    <citation type="submission" date="2023-11" db="EMBL/GenBank/DDBJ databases">
        <title>MicrobeMod: A computational toolkit for identifying prokaryotic methylation and restriction-modification with nanopore sequencing.</title>
        <authorList>
            <person name="Crits-Christoph A."/>
            <person name="Kang S.C."/>
            <person name="Lee H."/>
            <person name="Ostrov N."/>
        </authorList>
    </citation>
    <scope>NUCLEOTIDE SEQUENCE [LARGE SCALE GENOMIC DNA]</scope>
    <source>
        <strain evidence="9 10">ATCC 25935</strain>
    </source>
</reference>
<keyword evidence="5" id="KW-0411">Iron-sulfur</keyword>
<feature type="domain" description="Rieske" evidence="7">
    <location>
        <begin position="5"/>
        <end position="100"/>
    </location>
</feature>
<dbReference type="PROSITE" id="PS51384">
    <property type="entry name" value="FAD_FR"/>
    <property type="match status" value="1"/>
</dbReference>
<evidence type="ECO:0000313" key="10">
    <source>
        <dbReference type="Proteomes" id="UP001326110"/>
    </source>
</evidence>
<evidence type="ECO:0000256" key="1">
    <source>
        <dbReference type="ARBA" id="ARBA00001974"/>
    </source>
</evidence>
<dbReference type="InterPro" id="IPR050415">
    <property type="entry name" value="MRET"/>
</dbReference>
<dbReference type="PRINTS" id="PR00410">
    <property type="entry name" value="PHEHYDRXLASE"/>
</dbReference>
<dbReference type="InterPro" id="IPR036922">
    <property type="entry name" value="Rieske_2Fe-2S_sf"/>
</dbReference>
<dbReference type="Proteomes" id="UP001326110">
    <property type="component" value="Chromosome"/>
</dbReference>
<dbReference type="InterPro" id="IPR017938">
    <property type="entry name" value="Riboflavin_synthase-like_b-brl"/>
</dbReference>
<organism evidence="9 10">
    <name type="scientific">Duganella zoogloeoides</name>
    <dbReference type="NCBI Taxonomy" id="75659"/>
    <lineage>
        <taxon>Bacteria</taxon>
        <taxon>Pseudomonadati</taxon>
        <taxon>Pseudomonadota</taxon>
        <taxon>Betaproteobacteria</taxon>
        <taxon>Burkholderiales</taxon>
        <taxon>Oxalobacteraceae</taxon>
        <taxon>Telluria group</taxon>
        <taxon>Duganella</taxon>
    </lineage>
</organism>
<evidence type="ECO:0000256" key="3">
    <source>
        <dbReference type="ARBA" id="ARBA00022723"/>
    </source>
</evidence>
<dbReference type="InterPro" id="IPR039261">
    <property type="entry name" value="FNR_nucleotide-bd"/>
</dbReference>
<dbReference type="RefSeq" id="WP_019924212.1">
    <property type="nucleotide sequence ID" value="NZ_CP140152.1"/>
</dbReference>
<dbReference type="CDD" id="cd03528">
    <property type="entry name" value="Rieske_RO_ferredoxin"/>
    <property type="match status" value="1"/>
</dbReference>
<accession>A0ABZ0XXP9</accession>
<dbReference type="Gene3D" id="2.102.10.10">
    <property type="entry name" value="Rieske [2Fe-2S] iron-sulphur domain"/>
    <property type="match status" value="1"/>
</dbReference>
<dbReference type="InterPro" id="IPR001433">
    <property type="entry name" value="OxRdtase_FAD/NAD-bd"/>
</dbReference>
<dbReference type="SUPFAM" id="SSF50022">
    <property type="entry name" value="ISP domain"/>
    <property type="match status" value="1"/>
</dbReference>
<feature type="domain" description="FAD-binding FR-type" evidence="8">
    <location>
        <begin position="166"/>
        <end position="265"/>
    </location>
</feature>
<dbReference type="Gene3D" id="3.40.50.80">
    <property type="entry name" value="Nucleotide-binding domain of ferredoxin-NADP reductase (FNR) module"/>
    <property type="match status" value="1"/>
</dbReference>
<keyword evidence="4" id="KW-0408">Iron</keyword>
<name>A0ABZ0XXP9_9BURK</name>
<evidence type="ECO:0000256" key="2">
    <source>
        <dbReference type="ARBA" id="ARBA00022714"/>
    </source>
</evidence>
<comment type="cofactor">
    <cofactor evidence="1">
        <name>FAD</name>
        <dbReference type="ChEBI" id="CHEBI:57692"/>
    </cofactor>
</comment>
<dbReference type="InterPro" id="IPR017927">
    <property type="entry name" value="FAD-bd_FR_type"/>
</dbReference>
<dbReference type="NCBIfam" id="NF041683">
    <property type="entry name" value="ant_diox_AndAb"/>
    <property type="match status" value="1"/>
</dbReference>
<evidence type="ECO:0000313" key="9">
    <source>
        <dbReference type="EMBL" id="WQH04543.1"/>
    </source>
</evidence>
<dbReference type="PROSITE" id="PS51296">
    <property type="entry name" value="RIESKE"/>
    <property type="match status" value="1"/>
</dbReference>
<dbReference type="InterPro" id="IPR001709">
    <property type="entry name" value="Flavoprot_Pyr_Nucl_cyt_Rdtase"/>
</dbReference>